<evidence type="ECO:0000256" key="5">
    <source>
        <dbReference type="ARBA" id="ARBA00022826"/>
    </source>
</evidence>
<comment type="subcellular location">
    <subcellularLocation>
        <location evidence="1">Membrane</location>
        <topology evidence="1">Multi-pass membrane protein</topology>
    </subcellularLocation>
</comment>
<feature type="transmembrane region" description="Helical" evidence="12">
    <location>
        <begin position="159"/>
        <end position="180"/>
    </location>
</feature>
<proteinExistence type="predicted"/>
<feature type="transmembrane region" description="Helical" evidence="12">
    <location>
        <begin position="95"/>
        <end position="117"/>
    </location>
</feature>
<dbReference type="PANTHER" id="PTHR11537:SF254">
    <property type="entry name" value="POTASSIUM VOLTAGE-GATED CHANNEL PROTEIN SHAB"/>
    <property type="match status" value="1"/>
</dbReference>
<evidence type="ECO:0000256" key="12">
    <source>
        <dbReference type="SAM" id="Phobius"/>
    </source>
</evidence>
<dbReference type="RefSeq" id="WP_345374123.1">
    <property type="nucleotide sequence ID" value="NZ_BAABJX010000055.1"/>
</dbReference>
<feature type="domain" description="Ion transport" evidence="13">
    <location>
        <begin position="24"/>
        <end position="246"/>
    </location>
</feature>
<keyword evidence="11" id="KW-0407">Ion channel</keyword>
<keyword evidence="9" id="KW-0406">Ion transport</keyword>
<dbReference type="Gene3D" id="1.10.287.70">
    <property type="match status" value="1"/>
</dbReference>
<keyword evidence="2" id="KW-0813">Transport</keyword>
<feature type="transmembrane region" description="Helical" evidence="12">
    <location>
        <begin position="63"/>
        <end position="83"/>
    </location>
</feature>
<dbReference type="Pfam" id="PF00520">
    <property type="entry name" value="Ion_trans"/>
    <property type="match status" value="1"/>
</dbReference>
<dbReference type="PRINTS" id="PR00169">
    <property type="entry name" value="KCHANNEL"/>
</dbReference>
<accession>A0ABP9DLZ9</accession>
<feature type="transmembrane region" description="Helical" evidence="12">
    <location>
        <begin position="21"/>
        <end position="43"/>
    </location>
</feature>
<keyword evidence="5" id="KW-0631">Potassium channel</keyword>
<evidence type="ECO:0000256" key="9">
    <source>
        <dbReference type="ARBA" id="ARBA00023065"/>
    </source>
</evidence>
<evidence type="ECO:0000259" key="13">
    <source>
        <dbReference type="Pfam" id="PF00520"/>
    </source>
</evidence>
<evidence type="ECO:0000256" key="6">
    <source>
        <dbReference type="ARBA" id="ARBA00022882"/>
    </source>
</evidence>
<dbReference type="InterPro" id="IPR028325">
    <property type="entry name" value="VG_K_chnl"/>
</dbReference>
<keyword evidence="10 12" id="KW-0472">Membrane</keyword>
<keyword evidence="4 12" id="KW-0812">Transmembrane</keyword>
<organism evidence="14 15">
    <name type="scientific">Algivirga pacifica</name>
    <dbReference type="NCBI Taxonomy" id="1162670"/>
    <lineage>
        <taxon>Bacteria</taxon>
        <taxon>Pseudomonadati</taxon>
        <taxon>Bacteroidota</taxon>
        <taxon>Cytophagia</taxon>
        <taxon>Cytophagales</taxon>
        <taxon>Flammeovirgaceae</taxon>
        <taxon>Algivirga</taxon>
    </lineage>
</organism>
<evidence type="ECO:0000256" key="3">
    <source>
        <dbReference type="ARBA" id="ARBA00022538"/>
    </source>
</evidence>
<dbReference type="EMBL" id="BAABJX010000055">
    <property type="protein sequence ID" value="GAA4847129.1"/>
    <property type="molecule type" value="Genomic_DNA"/>
</dbReference>
<reference evidence="15" key="1">
    <citation type="journal article" date="2019" name="Int. J. Syst. Evol. Microbiol.">
        <title>The Global Catalogue of Microorganisms (GCM) 10K type strain sequencing project: providing services to taxonomists for standard genome sequencing and annotation.</title>
        <authorList>
            <consortium name="The Broad Institute Genomics Platform"/>
            <consortium name="The Broad Institute Genome Sequencing Center for Infectious Disease"/>
            <person name="Wu L."/>
            <person name="Ma J."/>
        </authorList>
    </citation>
    <scope>NUCLEOTIDE SEQUENCE [LARGE SCALE GENOMIC DNA]</scope>
    <source>
        <strain evidence="15">JCM 18326</strain>
    </source>
</reference>
<feature type="transmembrane region" description="Helical" evidence="12">
    <location>
        <begin position="192"/>
        <end position="209"/>
    </location>
</feature>
<dbReference type="Gene3D" id="1.20.120.350">
    <property type="entry name" value="Voltage-gated potassium channels. Chain C"/>
    <property type="match status" value="1"/>
</dbReference>
<gene>
    <name evidence="14" type="ORF">GCM10023331_34810</name>
</gene>
<protein>
    <submittedName>
        <fullName evidence="14">Ion transporter</fullName>
    </submittedName>
</protein>
<dbReference type="InterPro" id="IPR005821">
    <property type="entry name" value="Ion_trans_dom"/>
</dbReference>
<keyword evidence="8 12" id="KW-1133">Transmembrane helix</keyword>
<evidence type="ECO:0000256" key="10">
    <source>
        <dbReference type="ARBA" id="ARBA00023136"/>
    </source>
</evidence>
<evidence type="ECO:0000256" key="7">
    <source>
        <dbReference type="ARBA" id="ARBA00022958"/>
    </source>
</evidence>
<evidence type="ECO:0000256" key="8">
    <source>
        <dbReference type="ARBA" id="ARBA00022989"/>
    </source>
</evidence>
<evidence type="ECO:0000256" key="11">
    <source>
        <dbReference type="ARBA" id="ARBA00023303"/>
    </source>
</evidence>
<feature type="transmembrane region" description="Helical" evidence="12">
    <location>
        <begin position="221"/>
        <end position="245"/>
    </location>
</feature>
<evidence type="ECO:0000256" key="1">
    <source>
        <dbReference type="ARBA" id="ARBA00004141"/>
    </source>
</evidence>
<keyword evidence="6" id="KW-0851">Voltage-gated channel</keyword>
<keyword evidence="7" id="KW-0630">Potassium</keyword>
<name>A0ABP9DLZ9_9BACT</name>
<evidence type="ECO:0000313" key="15">
    <source>
        <dbReference type="Proteomes" id="UP001500298"/>
    </source>
</evidence>
<evidence type="ECO:0000256" key="4">
    <source>
        <dbReference type="ARBA" id="ARBA00022692"/>
    </source>
</evidence>
<evidence type="ECO:0000256" key="2">
    <source>
        <dbReference type="ARBA" id="ARBA00022448"/>
    </source>
</evidence>
<dbReference type="PANTHER" id="PTHR11537">
    <property type="entry name" value="VOLTAGE-GATED POTASSIUM CHANNEL"/>
    <property type="match status" value="1"/>
</dbReference>
<comment type="caution">
    <text evidence="14">The sequence shown here is derived from an EMBL/GenBank/DDBJ whole genome shotgun (WGS) entry which is preliminary data.</text>
</comment>
<keyword evidence="3" id="KW-0633">Potassium transport</keyword>
<keyword evidence="15" id="KW-1185">Reference proteome</keyword>
<dbReference type="InterPro" id="IPR027359">
    <property type="entry name" value="Volt_channel_dom_sf"/>
</dbReference>
<sequence>MRSPRPWRKIIYDVIDNEKDIYTRIFDAFMMGLITLNVVAIVLSSYQSLYNTYKAEFELFEKVSVIIFTIEIILRVLVAEYHYNEKRTFRAVARYLVSFGFIIDFLAILPFYLPMLISIDLRFLRMLRLLRMIRLFKITRYSESVRSLGDAISERKDELLLTAFLGLMMLFLSGTLMYFVEHEAQPEAFPDVLSSLWWAVATLTTVGYGDVYPITPFGKFIAGAIAFLGVGLVALPTGILSSAFMESLAKKKARQMQKEQEAIFGQQCTCPNCGEKIMLEETPEFSQN</sequence>
<evidence type="ECO:0000313" key="14">
    <source>
        <dbReference type="EMBL" id="GAA4847129.1"/>
    </source>
</evidence>
<dbReference type="SUPFAM" id="SSF81324">
    <property type="entry name" value="Voltage-gated potassium channels"/>
    <property type="match status" value="1"/>
</dbReference>
<dbReference type="Proteomes" id="UP001500298">
    <property type="component" value="Unassembled WGS sequence"/>
</dbReference>